<name>G0U070_TRYVY</name>
<dbReference type="Pfam" id="PF08393">
    <property type="entry name" value="DHC_N2"/>
    <property type="match status" value="1"/>
</dbReference>
<dbReference type="GO" id="GO:0045505">
    <property type="term" value="F:dynein intermediate chain binding"/>
    <property type="evidence" value="ECO:0007669"/>
    <property type="project" value="InterPro"/>
</dbReference>
<dbReference type="Gene3D" id="3.40.50.300">
    <property type="entry name" value="P-loop containing nucleotide triphosphate hydrolases"/>
    <property type="match status" value="2"/>
</dbReference>
<dbReference type="GO" id="GO:0051959">
    <property type="term" value="F:dynein light intermediate chain binding"/>
    <property type="evidence" value="ECO:0007669"/>
    <property type="project" value="InterPro"/>
</dbReference>
<feature type="domain" description="Dynein heavy chain linker" evidence="2">
    <location>
        <begin position="749"/>
        <end position="1162"/>
    </location>
</feature>
<accession>G0U070</accession>
<dbReference type="InterPro" id="IPR013602">
    <property type="entry name" value="Dynein_heavy_linker"/>
</dbReference>
<reference evidence="4" key="1">
    <citation type="journal article" date="2012" name="Proc. Natl. Acad. Sci. U.S.A.">
        <title>Antigenic diversity is generated by distinct evolutionary mechanisms in African trypanosome species.</title>
        <authorList>
            <person name="Jackson A.P."/>
            <person name="Berry A."/>
            <person name="Aslett M."/>
            <person name="Allison H.C."/>
            <person name="Burton P."/>
            <person name="Vavrova-Anderson J."/>
            <person name="Brown R."/>
            <person name="Browne H."/>
            <person name="Corton N."/>
            <person name="Hauser H."/>
            <person name="Gamble J."/>
            <person name="Gilderthorp R."/>
            <person name="Marcello L."/>
            <person name="McQuillan J."/>
            <person name="Otto T.D."/>
            <person name="Quail M.A."/>
            <person name="Sanders M.J."/>
            <person name="van Tonder A."/>
            <person name="Ginger M.L."/>
            <person name="Field M.C."/>
            <person name="Barry J.D."/>
            <person name="Hertz-Fowler C."/>
            <person name="Berriman M."/>
        </authorList>
    </citation>
    <scope>NUCLEOTIDE SEQUENCE</scope>
    <source>
        <strain evidence="4">Y486</strain>
    </source>
</reference>
<sequence>MNAAQEVTSDAHLEKVLAFYLDGIPMPFIEINPDVAFGETFGFSSFGIRPDYTGETELVEFPEYRESPHFSAICLWKSKMASPSSRIGSHFSPYVGTFCASGKEHCLISLLQIKRRSLRIPLCTCIKKKSKMSQNGNSSLSLILELYEELSKKYIFHDRESLRRIVILATQGVPSDYKYVVETTILEIKKMYLQACSRAIYEYLDRSSLFRRMMAPLCLRNFDATSSGFCGISSQSDYSLCGKFEGFGSSLSFMQNSLLWGTKTRIFFLKLQNLWINHFEKLAIFNTTTTNWLTSANDYLFQLSSSLRAAFTRIRIEFYTQTERILFSVFPDYSSIMMMSAKKLRDSDYWRLFLAARVFLTNRIRELVHDSLADLVLFFSSGGESIISPAAAKKISLIEVSLVVGGSGLPTSPTFAELRFGVADLLDELIDTANGLPTPEVVIMRTLDFERQSLDMFTTDNLPCKASLIKYFNAAGIVVEDLISKYSCFANLPSVKGLYFTRVPKESIVKHINILQEGISNIKRVSPDIVFCGCFAINCSELKKWYTKQWSSYLESFLVSIQKDLLSSVRLSVEKCRQGNDRLRVEPNNVEELEKLQSAITYAESLSKQVENSECKEILECFNCLENLFVPIDSQLYETAVELMRCPGELSILACRAKEICFERKPFMNDKLIEYRSTIHEKIVSMRKSVTGLLDLFSVDVSDVCTHTCRELRVVADEITKSIEYVFFCEKILQIEQVDSFEVTRPLLRMFDVLEQFWSAVFDSTLVKDYYSMPVNSINTVKVMDNVRRCRRLLHSATRSLRAYPGLLQLGRQQEHALAEFESLETLLTYITSSGLRKNQWKEIGRVIGSKSDKNLQIDSNTTLKLLLEKGITDHIEELKLIVIPARMDFESEDTLGNIKNEAQRTRFVFKNSELVNDVSVLSPQCMDDILILLESFLVRLRFVRQRETISPYVLNAVRELEGAVDKTRRTLLMWANLEKDWIEMMCFNKTLAGTDEDSIPAYNTREWKFINEKLGLLNAVFKGLATTLQKPQYTLFTAMFQENIQDQLNIANGILGDIKDVVLKLLDAKREIFPRLYFLNDESMLLFLSVTNVSKLRKFLTFLYDRVCDVGFDGNIITSFITVDGAVLKADTPLTLSPLSSERWLNLFDETLRSSFIREIRSRVETHYHSDTMTWLRDSCVQIIDVSLRIICYRDLREALSVGGLAGVKAFMRRLRDLLEEFIRLANASLEMEEERVLVSAITLLLNLLREVKITIKSGVETIEDLDSTGMLQTLMENDEIYIQTLGFRFSYGMEFLGNYSLPILTPEYVEKSLYSVLLSFKALYWPIMVYGANESSRVEFCAHFAGRFCWTIQCHQALTVDCVLRGLRGCLGIGAVFCLWEIDRLKKDIVKPISELLQCVEAAYLSAKNLGDDCPGKIEIDFGDSTVRTPVTSGFHVILTARQLSEIPTPLSLAFRPIYVPSVDLALLAETTLQAFGIAQCVSLGQRLATMYSQFMEISPTVFNPAALLSVIKDAAACIVGTLAENICLSFLRRFWCIFQSNEQLTKLLEWNVVHTLGIPQDVWDDVLGHFEKLSEFNGLLERFTYIMKFHVNVLLVGSAFSKATCLWRQWVGDSHYVVIPFNMLSVEEVYGNVQAPGLISSLVKQWNPLESHTIILEETTNHDASAIFDIPMLARVRSKEGVDFIKGPSTRVIAIVTSLTLANPTVMNNVVLFTVPEPSSWRELLSDSLRREPSFQPHVGYRVMSALIDSIIQVGILQQTSVQCKNVLSAICRSSHFYKRWYEYAQSHSENVEDAVHEVVFAIQCAIFATCWSIGLGLPREDYSKFSIAIEGIHDVVSSIAEEFDLHEDNLLPSGGDILDCVATPLGWKKIGSDLVNAGFDSPWANKVLPANIQQRTWTHFFSFPSRQAPLVKLEHLIMAGQPVLLVGGRGQGKSTILRHLSLSSRWAHTLVHNTPASRAAYIQEVLLRSLLWHKSRGHAPATGQNIVLCVDDVHLSETRGDSQPLSLFAFIHHHAALCIPTEGYVPIAGVRCVGVASSTSRFREELERTVIRLRLPDFDDTEILAEVHKLFEKACGTRRGLNFAKDVRNLLAAAQQSALNIVYLETTTVWPGNSQVGASENSNQLEGKPYRLTYGYGTSESAHLSCLHMFFRVADKVLRVLLCPLDEKSMTKSILDSVYTFYSSMMREEKHREMFEKNLVATTSKHMSNNVPFSVRLESPDEGAAADVVNDSELLTCSREAIKKLAVAYETAVMTRAIVDFDDLDRSDTIIMPATTSEKLFGSQNVKTEALYKKKLPGSVSRYTSSWMVSVITDFHQSLRQDAAHIAFIGPHSWGIRRALGLWATAVRANLAFLRNDFSGPDAQKLFSQDLSNIVQRTLRSGSKTVVFIPHSVVLLAWPLNYMYTVLRGGDLKQLLSVEEQLYLLHGRRTVQRADGRLTTAEEAKLRSRILNRLSIVTHIFSYEEMRELDKSMPLVSFLLPVSLRPSLMVEHFANWLESNELRYYAPVYELDASRGEMGASSSLGAAGQSSASSQRMPESRNFCCRPSTEVLCKVFELLKSSMDIHFEQFLEFVAIAQKLRAVLTHISMESSRLMKIADLPNAISAKMQEYEVSGKEALETEKSVKRRCTALLARISELEASIARYNEERSALADALGDLETALDEEESKIRAKEDVVNGDLALAMGRLSSVRAAHVRQLSLLPPPLRGTVLVKAVCKVLDEEIPPVGPKDQWEHGKKIMTAPKFISRIKAVVPSNLQYASFASIHAALREVRLNDVSPFAAILAECIVAIMDVARVAGEVRESHTKLEDIRSEHAVKQSEFDIVQGNINMCSGELASLRAEVQQLEVQDLMLETLIADLDQRRCRLEQLLDMVDRFSSFCPTKDILNKEDEERAEGAIILFAANSAFFAAHPPHEQMRRIKVLSSIFCEMGITAPDNLDESAVLSLFPSVRDLADSALASLCTCYERQYAAAVLQRVHFNWLFFGGVNPAFEGILRQCLDSMCGECAVLSAQQQNFSEKLLSALNSGAGILLCDVDVSFLEKNLCSFLALREAMHEAMWYNKSVKWSLQGSQIEIRPTFYMVFCSTVIVPVEDAIRALPHRITVINFYRSIGVEDGSLMVLLRSHTASNSRHVNDIFGTFEKNDAETIKTFRQTIPKASVILSESVDTLACNDGGMVDRLDAILRELHTLHTTTLCILARHKQVQKPLLGSWSGFRECLNSVDRALHVIESDILGRNWTWLKLEPLILTAAELSQPYLSRILPNVFDSLPWPQKEFYATVNFVERTVKMLACGWPTELRGIFAWYILSNVVHDCQFISGMKGVLYHKSVFIHSNEQHRVLNCLMNRRGKVLDRDGVRRVYSESSDNLLQSIAVCTVFSEESPASHSSSTNSSYCGPGDDSRRWAPKTGELLAHSLFTEWMQLNYAACDEVASVLYDAFFFAVKKQGVSQRTEAASPYARAEDHCSTIRYTEEWVQYAKNMCIPVLLSTSNAHDAAMTVRQRARVEQMSYQYCCVSDASSIVEFVTTASRCLQYAPCTQARGHCIMLTIQLPDSESERYSFMKRLTMRFKQLYSYAVWGPLRHDNFFFVPTAIFCTLRSDSNVASEPYRRILEEYCFTLAMDTASARHHVLTLLEDSNIFLPWKRDGASLVLEVAPGKLSNNIRALRRQKDNSALVGVRLKNVIELHAGLAAGLEIQRIMLDSGGFGDVLRMLHQSTVNLEDLTIILRLMSLWLQRKRQFRPSASGVRRFSASFGLSRVILTDDDVGNASIHSRSEVDITYTVFNKIAYGVYTARVGVVQGRIVLSDMLRERGAGLGSKGDRSAYFSMAMDDAVHEGASLESIFSSLRRTEGDFFILCGDTRVVEVYRANVKMRLEKTLYGSTGVERSTTASGSFMDPILELDECNDSQRVCGPDSISNNPLLFVVRTWEKDSCEKLVVALESAGCSTLASRLKLALRHLLSWCPGSALNLWLPALQHPRLVVNVLWADSLNKKIDGFSQVEAVLVVLERFRLLHDDVVLTGAALSSPLEQDVLANTSWSASSMVWNKEAGAKECEKDVVVALRFQRTYVESDVRSPSEVLWDLRVGDKRPDGRLLHSRQNSVVFLTSLKAGNAPVIEVRSTTPVPVIGIHLPSAAVRPPGERNGLGGISDCEWCHLLELPLCVIACKSDGIGLRNKGPRSPAMVQQSGYKLTRQSSTRLLRGPAPNLNDSMGFFVAIS</sequence>
<dbReference type="EMBL" id="HE573024">
    <property type="protein sequence ID" value="CCC49468.1"/>
    <property type="molecule type" value="Genomic_DNA"/>
</dbReference>
<organism evidence="4">
    <name type="scientific">Trypanosoma vivax (strain Y486)</name>
    <dbReference type="NCBI Taxonomy" id="1055687"/>
    <lineage>
        <taxon>Eukaryota</taxon>
        <taxon>Discoba</taxon>
        <taxon>Euglenozoa</taxon>
        <taxon>Kinetoplastea</taxon>
        <taxon>Metakinetoplastina</taxon>
        <taxon>Trypanosomatida</taxon>
        <taxon>Trypanosomatidae</taxon>
        <taxon>Trypanosoma</taxon>
        <taxon>Duttonella</taxon>
    </lineage>
</organism>
<dbReference type="GO" id="GO:0005524">
    <property type="term" value="F:ATP binding"/>
    <property type="evidence" value="ECO:0007669"/>
    <property type="project" value="InterPro"/>
</dbReference>
<dbReference type="GO" id="GO:0060294">
    <property type="term" value="P:cilium movement involved in cell motility"/>
    <property type="evidence" value="ECO:0007669"/>
    <property type="project" value="TreeGrafter"/>
</dbReference>
<evidence type="ECO:0000313" key="4">
    <source>
        <dbReference type="EMBL" id="CCC49468.1"/>
    </source>
</evidence>
<gene>
    <name evidence="4" type="ORF">TVY486_0800760</name>
</gene>
<dbReference type="Gene3D" id="1.20.920.20">
    <property type="match status" value="1"/>
</dbReference>
<dbReference type="GO" id="GO:0036156">
    <property type="term" value="C:inner dynein arm"/>
    <property type="evidence" value="ECO:0007669"/>
    <property type="project" value="TreeGrafter"/>
</dbReference>
<feature type="domain" description="Dynein heavy chain hydrolytic ATP-binding dynein motor region" evidence="3">
    <location>
        <begin position="1340"/>
        <end position="1499"/>
    </location>
</feature>
<dbReference type="InterPro" id="IPR027417">
    <property type="entry name" value="P-loop_NTPase"/>
</dbReference>
<dbReference type="VEuPathDB" id="TriTrypDB:TvY486_0800760"/>
<dbReference type="InterPro" id="IPR035699">
    <property type="entry name" value="AAA_6"/>
</dbReference>
<dbReference type="Pfam" id="PF12775">
    <property type="entry name" value="AAA_7"/>
    <property type="match status" value="1"/>
</dbReference>
<dbReference type="Pfam" id="PF12774">
    <property type="entry name" value="AAA_6"/>
    <property type="match status" value="1"/>
</dbReference>
<evidence type="ECO:0000256" key="1">
    <source>
        <dbReference type="SAM" id="Coils"/>
    </source>
</evidence>
<feature type="coiled-coil region" evidence="1">
    <location>
        <begin position="2633"/>
        <end position="2681"/>
    </location>
</feature>
<dbReference type="PANTHER" id="PTHR10676:SF242">
    <property type="entry name" value="DYNEIN AXONEMAL HEAVY CHAIN 3"/>
    <property type="match status" value="1"/>
</dbReference>
<dbReference type="GO" id="GO:0008569">
    <property type="term" value="F:minus-end-directed microtubule motor activity"/>
    <property type="evidence" value="ECO:0007669"/>
    <property type="project" value="TreeGrafter"/>
</dbReference>
<dbReference type="InterPro" id="IPR026983">
    <property type="entry name" value="DHC"/>
</dbReference>
<protein>
    <recommendedName>
        <fullName evidence="5">Dynein heavy chain</fullName>
    </recommendedName>
</protein>
<evidence type="ECO:0000259" key="3">
    <source>
        <dbReference type="Pfam" id="PF12774"/>
    </source>
</evidence>
<evidence type="ECO:0000259" key="2">
    <source>
        <dbReference type="Pfam" id="PF08393"/>
    </source>
</evidence>
<keyword evidence="1" id="KW-0175">Coiled coil</keyword>
<dbReference type="Gene3D" id="3.20.180.20">
    <property type="entry name" value="Dynein heavy chain, N-terminal domain 2"/>
    <property type="match status" value="1"/>
</dbReference>
<dbReference type="Gene3D" id="1.20.58.1120">
    <property type="match status" value="1"/>
</dbReference>
<dbReference type="GO" id="GO:0097729">
    <property type="term" value="C:9+2 motile cilium"/>
    <property type="evidence" value="ECO:0007669"/>
    <property type="project" value="TreeGrafter"/>
</dbReference>
<dbReference type="PANTHER" id="PTHR10676">
    <property type="entry name" value="DYNEIN HEAVY CHAIN FAMILY PROTEIN"/>
    <property type="match status" value="1"/>
</dbReference>
<dbReference type="SUPFAM" id="SSF52540">
    <property type="entry name" value="P-loop containing nucleoside triphosphate hydrolases"/>
    <property type="match status" value="1"/>
</dbReference>
<evidence type="ECO:0008006" key="5">
    <source>
        <dbReference type="Google" id="ProtNLM"/>
    </source>
</evidence>
<dbReference type="InterPro" id="IPR042228">
    <property type="entry name" value="Dynein_linker_3"/>
</dbReference>
<proteinExistence type="predicted"/>